<dbReference type="GO" id="GO:0016787">
    <property type="term" value="F:hydrolase activity"/>
    <property type="evidence" value="ECO:0007669"/>
    <property type="project" value="UniProtKB-KW"/>
</dbReference>
<dbReference type="InterPro" id="IPR003140">
    <property type="entry name" value="PLipase/COase/thioEstase"/>
</dbReference>
<dbReference type="Gene3D" id="3.40.50.1820">
    <property type="entry name" value="alpha/beta hydrolase"/>
    <property type="match status" value="1"/>
</dbReference>
<gene>
    <name evidence="4" type="ORF">DKZ56_10515</name>
</gene>
<evidence type="ECO:0000256" key="2">
    <source>
        <dbReference type="ARBA" id="ARBA00022801"/>
    </source>
</evidence>
<sequence>MESVFTFKHIEPKEKSQKSPAIFLFHGLGSNEEDLLQIIGDLKDVCHVFSLRGPITHDPGYAFYTFEEEGKPTQAIFDKVVAVIRDFILKAIEEYHLDPEKIFVAGFNQGAAIAQTLCVVMGNQIKACASLSGFLPNFVKEQYFKQNMRGTRIFISHGEYDFDYPIFWSEESKAFFEDYGATVVYKTYPVGHGVSPENMRDFIDFIMEDVHEKS</sequence>
<dbReference type="KEGG" id="uth:DKZ56_10515"/>
<evidence type="ECO:0000256" key="1">
    <source>
        <dbReference type="ARBA" id="ARBA00006499"/>
    </source>
</evidence>
<name>A0A4P6UW63_9BACL</name>
<keyword evidence="2" id="KW-0378">Hydrolase</keyword>
<keyword evidence="5" id="KW-1185">Reference proteome</keyword>
<protein>
    <submittedName>
        <fullName evidence="4">Esterase</fullName>
    </submittedName>
</protein>
<dbReference type="RefSeq" id="WP_208649949.1">
    <property type="nucleotide sequence ID" value="NZ_CP036528.1"/>
</dbReference>
<dbReference type="EMBL" id="CP036528">
    <property type="protein sequence ID" value="QBK26258.1"/>
    <property type="molecule type" value="Genomic_DNA"/>
</dbReference>
<dbReference type="SUPFAM" id="SSF53474">
    <property type="entry name" value="alpha/beta-Hydrolases"/>
    <property type="match status" value="1"/>
</dbReference>
<feature type="domain" description="Phospholipase/carboxylesterase/thioesterase" evidence="3">
    <location>
        <begin position="15"/>
        <end position="206"/>
    </location>
</feature>
<dbReference type="Pfam" id="PF02230">
    <property type="entry name" value="Abhydrolase_2"/>
    <property type="match status" value="1"/>
</dbReference>
<organism evidence="4 5">
    <name type="scientific">Ureibacillus thermophilus</name>
    <dbReference type="NCBI Taxonomy" id="367743"/>
    <lineage>
        <taxon>Bacteria</taxon>
        <taxon>Bacillati</taxon>
        <taxon>Bacillota</taxon>
        <taxon>Bacilli</taxon>
        <taxon>Bacillales</taxon>
        <taxon>Caryophanaceae</taxon>
        <taxon>Ureibacillus</taxon>
    </lineage>
</organism>
<evidence type="ECO:0000259" key="3">
    <source>
        <dbReference type="Pfam" id="PF02230"/>
    </source>
</evidence>
<evidence type="ECO:0000313" key="5">
    <source>
        <dbReference type="Proteomes" id="UP000291151"/>
    </source>
</evidence>
<accession>A0A4P6UW63</accession>
<dbReference type="InterPro" id="IPR029058">
    <property type="entry name" value="AB_hydrolase_fold"/>
</dbReference>
<dbReference type="AlphaFoldDB" id="A0A4P6UW63"/>
<dbReference type="InterPro" id="IPR050565">
    <property type="entry name" value="LYPA1-2/EST-like"/>
</dbReference>
<comment type="similarity">
    <text evidence="1">Belongs to the AB hydrolase superfamily. AB hydrolase 2 family.</text>
</comment>
<dbReference type="PANTHER" id="PTHR10655:SF17">
    <property type="entry name" value="LYSOPHOSPHOLIPASE-LIKE PROTEIN 1"/>
    <property type="match status" value="1"/>
</dbReference>
<dbReference type="Proteomes" id="UP000291151">
    <property type="component" value="Chromosome"/>
</dbReference>
<dbReference type="PANTHER" id="PTHR10655">
    <property type="entry name" value="LYSOPHOSPHOLIPASE-RELATED"/>
    <property type="match status" value="1"/>
</dbReference>
<proteinExistence type="inferred from homology"/>
<evidence type="ECO:0000313" key="4">
    <source>
        <dbReference type="EMBL" id="QBK26258.1"/>
    </source>
</evidence>
<reference evidence="4 5" key="1">
    <citation type="submission" date="2019-02" db="EMBL/GenBank/DDBJ databases">
        <title>Ureibacillus thermophilus.</title>
        <authorList>
            <person name="Sunny J.S."/>
            <person name="Natarajan A."/>
            <person name="Saleena L.M."/>
        </authorList>
    </citation>
    <scope>NUCLEOTIDE SEQUENCE [LARGE SCALE GENOMIC DNA]</scope>
    <source>
        <strain evidence="4 5">LM102</strain>
    </source>
</reference>